<accession>A0AAP0QGS5</accession>
<comment type="caution">
    <text evidence="2">The sequence shown here is derived from an EMBL/GenBank/DDBJ whole genome shotgun (WGS) entry which is preliminary data.</text>
</comment>
<gene>
    <name evidence="2" type="ORF">WN944_020393</name>
</gene>
<evidence type="ECO:0000256" key="1">
    <source>
        <dbReference type="SAM" id="MobiDB-lite"/>
    </source>
</evidence>
<keyword evidence="3" id="KW-1185">Reference proteome</keyword>
<dbReference type="EMBL" id="JBCGBO010000007">
    <property type="protein sequence ID" value="KAK9188988.1"/>
    <property type="molecule type" value="Genomic_DNA"/>
</dbReference>
<protein>
    <submittedName>
        <fullName evidence="2">Uncharacterized protein</fullName>
    </submittedName>
</protein>
<evidence type="ECO:0000313" key="2">
    <source>
        <dbReference type="EMBL" id="KAK9188988.1"/>
    </source>
</evidence>
<sequence length="73" mass="8764">MQNLKMKREIMMAHLVIFGSIDQMEHTCDYHGWLPQQLAVHQTRKLNETDFKSKHAHIPHRMERQLNSRRATI</sequence>
<reference evidence="2 3" key="1">
    <citation type="submission" date="2024-05" db="EMBL/GenBank/DDBJ databases">
        <title>Haplotype-resolved chromosome-level genome assembly of Huyou (Citrus changshanensis).</title>
        <authorList>
            <person name="Miao C."/>
            <person name="Chen W."/>
            <person name="Wu Y."/>
            <person name="Wang L."/>
            <person name="Zhao S."/>
            <person name="Grierson D."/>
            <person name="Xu C."/>
            <person name="Chen K."/>
        </authorList>
    </citation>
    <scope>NUCLEOTIDE SEQUENCE [LARGE SCALE GENOMIC DNA]</scope>
    <source>
        <strain evidence="2">01-14</strain>
        <tissue evidence="2">Leaf</tissue>
    </source>
</reference>
<proteinExistence type="predicted"/>
<name>A0AAP0QGS5_9ROSI</name>
<feature type="region of interest" description="Disordered" evidence="1">
    <location>
        <begin position="50"/>
        <end position="73"/>
    </location>
</feature>
<dbReference type="AlphaFoldDB" id="A0AAP0QGS5"/>
<evidence type="ECO:0000313" key="3">
    <source>
        <dbReference type="Proteomes" id="UP001428341"/>
    </source>
</evidence>
<dbReference type="Proteomes" id="UP001428341">
    <property type="component" value="Unassembled WGS sequence"/>
</dbReference>
<organism evidence="2 3">
    <name type="scientific">Citrus x changshan-huyou</name>
    <dbReference type="NCBI Taxonomy" id="2935761"/>
    <lineage>
        <taxon>Eukaryota</taxon>
        <taxon>Viridiplantae</taxon>
        <taxon>Streptophyta</taxon>
        <taxon>Embryophyta</taxon>
        <taxon>Tracheophyta</taxon>
        <taxon>Spermatophyta</taxon>
        <taxon>Magnoliopsida</taxon>
        <taxon>eudicotyledons</taxon>
        <taxon>Gunneridae</taxon>
        <taxon>Pentapetalae</taxon>
        <taxon>rosids</taxon>
        <taxon>malvids</taxon>
        <taxon>Sapindales</taxon>
        <taxon>Rutaceae</taxon>
        <taxon>Aurantioideae</taxon>
        <taxon>Citrus</taxon>
    </lineage>
</organism>